<evidence type="ECO:0000313" key="3">
    <source>
        <dbReference type="EMBL" id="MDR7330819.1"/>
    </source>
</evidence>
<evidence type="ECO:0000259" key="2">
    <source>
        <dbReference type="Pfam" id="PF00437"/>
    </source>
</evidence>
<comment type="caution">
    <text evidence="3">The sequence shown here is derived from an EMBL/GenBank/DDBJ whole genome shotgun (WGS) entry which is preliminary data.</text>
</comment>
<dbReference type="PANTHER" id="PTHR30486">
    <property type="entry name" value="TWITCHING MOTILITY PROTEIN PILT"/>
    <property type="match status" value="1"/>
</dbReference>
<dbReference type="InterPro" id="IPR050921">
    <property type="entry name" value="T4SS_GSP_E_ATPase"/>
</dbReference>
<dbReference type="PANTHER" id="PTHR30486:SF6">
    <property type="entry name" value="TYPE IV PILUS RETRACTATION ATPASE PILT"/>
    <property type="match status" value="1"/>
</dbReference>
<dbReference type="NCBIfam" id="TIGR03819">
    <property type="entry name" value="heli_sec_ATPase"/>
    <property type="match status" value="1"/>
</dbReference>
<protein>
    <submittedName>
        <fullName evidence="3">Pilus assembly protein CpaF</fullName>
    </submittedName>
</protein>
<dbReference type="Gene3D" id="3.40.50.300">
    <property type="entry name" value="P-loop containing nucleotide triphosphate hydrolases"/>
    <property type="match status" value="1"/>
</dbReference>
<name>A0ABU2A0X4_9CORY</name>
<dbReference type="InterPro" id="IPR027417">
    <property type="entry name" value="P-loop_NTPase"/>
</dbReference>
<gene>
    <name evidence="3" type="ORF">J2S39_002495</name>
</gene>
<sequence length="383" mass="40437">MSDATLIERLHRRLLDDPSLSATDPVTLAALIREEAPVISDVDVLDTLRRLRDDTTGAGRLDQLLSADNVTDILVNGPAEVWVDRGRGLERSEVTFASDDDVRALAVRLATACGRRLDDAQPFADGRLSRDDGSTVRVHALLAPPSASGTCLSLRVLHQATTRLDDLVTRGSVAAPQAQLLRGLLGARRSFLIVGGTGTGKTTLLAALLAEVPASERIICIEDTAELKPAHPHVLNLVTRGANTDGAGSIAMSQLLKQALRMRPDRIVVGEIRGGEVVDLLSALNTGHDGGAGTIHANSTTEVPARLEALAALGGLDRPALHAQLAAAVDVVLAMRRDTDGVRRLGQIAVLEGQPVVARVIWDSVSGPSADYTQTAAALTEER</sequence>
<dbReference type="CDD" id="cd01130">
    <property type="entry name" value="VirB11-like_ATPase"/>
    <property type="match status" value="1"/>
</dbReference>
<reference evidence="3" key="1">
    <citation type="submission" date="2023-07" db="EMBL/GenBank/DDBJ databases">
        <title>Sequencing the genomes of 1000 actinobacteria strains.</title>
        <authorList>
            <person name="Klenk H.-P."/>
        </authorList>
    </citation>
    <scope>NUCLEOTIDE SEQUENCE</scope>
    <source>
        <strain evidence="3">DSM 107476</strain>
    </source>
</reference>
<keyword evidence="4" id="KW-1185">Reference proteome</keyword>
<evidence type="ECO:0000256" key="1">
    <source>
        <dbReference type="ARBA" id="ARBA00006611"/>
    </source>
</evidence>
<evidence type="ECO:0000313" key="4">
    <source>
        <dbReference type="Proteomes" id="UP001180840"/>
    </source>
</evidence>
<proteinExistence type="inferred from homology"/>
<organism evidence="3 4">
    <name type="scientific">Corynebacterium guangdongense</name>
    <dbReference type="NCBI Taxonomy" id="1783348"/>
    <lineage>
        <taxon>Bacteria</taxon>
        <taxon>Bacillati</taxon>
        <taxon>Actinomycetota</taxon>
        <taxon>Actinomycetes</taxon>
        <taxon>Mycobacteriales</taxon>
        <taxon>Corynebacteriaceae</taxon>
        <taxon>Corynebacterium</taxon>
    </lineage>
</organism>
<accession>A0ABU2A0X4</accession>
<dbReference type="InterPro" id="IPR001482">
    <property type="entry name" value="T2SS/T4SS_dom"/>
</dbReference>
<dbReference type="Proteomes" id="UP001180840">
    <property type="component" value="Unassembled WGS sequence"/>
</dbReference>
<dbReference type="EMBL" id="JAVDXZ010000001">
    <property type="protein sequence ID" value="MDR7330819.1"/>
    <property type="molecule type" value="Genomic_DNA"/>
</dbReference>
<dbReference type="SUPFAM" id="SSF52540">
    <property type="entry name" value="P-loop containing nucleoside triphosphate hydrolases"/>
    <property type="match status" value="1"/>
</dbReference>
<dbReference type="RefSeq" id="WP_290196887.1">
    <property type="nucleotide sequence ID" value="NZ_CP047654.1"/>
</dbReference>
<feature type="domain" description="Bacterial type II secretion system protein E" evidence="2">
    <location>
        <begin position="59"/>
        <end position="336"/>
    </location>
</feature>
<dbReference type="InterPro" id="IPR022399">
    <property type="entry name" value="TadA-like_ATPase"/>
</dbReference>
<comment type="similarity">
    <text evidence="1">Belongs to the GSP E family.</text>
</comment>
<dbReference type="Gene3D" id="3.30.450.380">
    <property type="match status" value="1"/>
</dbReference>
<dbReference type="Pfam" id="PF00437">
    <property type="entry name" value="T2SSE"/>
    <property type="match status" value="1"/>
</dbReference>